<dbReference type="Gene3D" id="3.20.20.80">
    <property type="entry name" value="Glycosidases"/>
    <property type="match status" value="1"/>
</dbReference>
<keyword evidence="2" id="KW-0378">Hydrolase</keyword>
<dbReference type="CDD" id="cd11577">
    <property type="entry name" value="GH71"/>
    <property type="match status" value="1"/>
</dbReference>
<organism evidence="2 3">
    <name type="scientific">Paraburkholderia edwinii</name>
    <dbReference type="NCBI Taxonomy" id="2861782"/>
    <lineage>
        <taxon>Bacteria</taxon>
        <taxon>Pseudomonadati</taxon>
        <taxon>Pseudomonadota</taxon>
        <taxon>Betaproteobacteria</taxon>
        <taxon>Burkholderiales</taxon>
        <taxon>Burkholderiaceae</taxon>
        <taxon>Paraburkholderia</taxon>
    </lineage>
</organism>
<dbReference type="RefSeq" id="WP_219801460.1">
    <property type="nucleotide sequence ID" value="NZ_CP080096.1"/>
</dbReference>
<reference evidence="2 3" key="1">
    <citation type="submission" date="2021-07" db="EMBL/GenBank/DDBJ databases">
        <title>Paraburkholderia edwinii protects Aspergillus sp. from phenazines by acting as a toxin sponge.</title>
        <authorList>
            <person name="Dahlstrom K.M."/>
            <person name="Newman D.K."/>
        </authorList>
    </citation>
    <scope>NUCLEOTIDE SEQUENCE [LARGE SCALE GENOMIC DNA]</scope>
    <source>
        <strain evidence="2 3">Pe01</strain>
    </source>
</reference>
<dbReference type="InterPro" id="IPR006311">
    <property type="entry name" value="TAT_signal"/>
</dbReference>
<evidence type="ECO:0000313" key="2">
    <source>
        <dbReference type="EMBL" id="QYD72032.1"/>
    </source>
</evidence>
<keyword evidence="1" id="KW-0732">Signal</keyword>
<evidence type="ECO:0000313" key="3">
    <source>
        <dbReference type="Proteomes" id="UP000826462"/>
    </source>
</evidence>
<keyword evidence="3" id="KW-1185">Reference proteome</keyword>
<evidence type="ECO:0000256" key="1">
    <source>
        <dbReference type="SAM" id="SignalP"/>
    </source>
</evidence>
<dbReference type="Pfam" id="PF03659">
    <property type="entry name" value="Glyco_hydro_71"/>
    <property type="match status" value="1"/>
</dbReference>
<dbReference type="GO" id="GO:0016787">
    <property type="term" value="F:hydrolase activity"/>
    <property type="evidence" value="ECO:0007669"/>
    <property type="project" value="UniProtKB-KW"/>
</dbReference>
<dbReference type="Proteomes" id="UP000826462">
    <property type="component" value="Chromosome 2"/>
</dbReference>
<name>A0ABX8USR8_9BURK</name>
<dbReference type="InterPro" id="IPR005197">
    <property type="entry name" value="Glyco_hydro_71"/>
</dbReference>
<accession>A0ABX8USR8</accession>
<sequence>MERRRLLEAAAAASLAALPGGHALAAAAARQQPAAPVSRKYVFAHYMVAWPRGGPHAVLADYVAEIRDAIARGIDGFALNCGGWHVSEPQYKQRALLLYEAAKSFSGRFKLFVSVDGNAQNELDDIVATTRGLDAQLMQDGKPVLSAYALGGRDLARCEALIRQARQLNVWFMPHFSPSRGEAVIGPEQAAEIAKRAEFADGYFFFGAAALPDALARSIRLLAVALKRDRKAFMAPVTPYYRGLASGTNYRAFETNGFNGMADEWQAAIDADVDWVQIVTWNDWAESTYVAPIGSTSGALVYNERFGILLNHTGYLDASRYFIDWFKSGVKPAIHRDELFYFYRLHPVGLQTNLIDAISSRAAFPPRSTGRLTSYIHVTAFVTQDATLQVTCGSSRWELPLQAGVNEAAFPWTPGRPRFVLVRNGQTVMQKVGEETITRNDYSGAFNYFSGSMKG</sequence>
<proteinExistence type="predicted"/>
<gene>
    <name evidence="2" type="ORF">KZJ38_34320</name>
</gene>
<protein>
    <submittedName>
        <fullName evidence="2">Glycoside hydrolase family 71 protein</fullName>
    </submittedName>
</protein>
<dbReference type="PROSITE" id="PS51318">
    <property type="entry name" value="TAT"/>
    <property type="match status" value="1"/>
</dbReference>
<feature type="chain" id="PRO_5045305189" evidence="1">
    <location>
        <begin position="26"/>
        <end position="455"/>
    </location>
</feature>
<feature type="signal peptide" evidence="1">
    <location>
        <begin position="1"/>
        <end position="25"/>
    </location>
</feature>
<dbReference type="EMBL" id="CP080096">
    <property type="protein sequence ID" value="QYD72032.1"/>
    <property type="molecule type" value="Genomic_DNA"/>
</dbReference>